<dbReference type="KEGG" id="mvd:AWU67_04570"/>
<dbReference type="EMBL" id="CP014145">
    <property type="protein sequence ID" value="AMB58243.1"/>
    <property type="molecule type" value="Genomic_DNA"/>
</dbReference>
<keyword evidence="2" id="KW-0645">Protease</keyword>
<evidence type="ECO:0000256" key="2">
    <source>
        <dbReference type="ARBA" id="ARBA00022670"/>
    </source>
</evidence>
<proteinExistence type="predicted"/>
<evidence type="ECO:0000313" key="6">
    <source>
        <dbReference type="Proteomes" id="UP000058305"/>
    </source>
</evidence>
<dbReference type="GO" id="GO:0008233">
    <property type="term" value="F:peptidase activity"/>
    <property type="evidence" value="ECO:0007669"/>
    <property type="project" value="UniProtKB-KW"/>
</dbReference>
<dbReference type="AlphaFoldDB" id="A0A0X8E2Q0"/>
<dbReference type="GO" id="GO:0006508">
    <property type="term" value="P:proteolysis"/>
    <property type="evidence" value="ECO:0007669"/>
    <property type="project" value="UniProtKB-KW"/>
</dbReference>
<sequence>MIEAGALRPRLPLSRVKLLIDHDQRQPVGFLAELDSDARRAAFSVPEGDEGDKALEQAANGLRDGLSVGINVLDEPGAYMYDENTGTYHVYAAELVEVSLCAIPAYQDAGVTSVAAARATPTPKESNTVTDTLTLEQVEQSLAASVEGIERSLEARLANFTPAASSGPQFATLGAFVQAVAQGDSAAHEFAARLGTTLAYDGSTTADDYKRNAWVADAIALVAQQRKVLSLFGTQPLPAEGMTLEYAKLKSNTVAVGKQAKQGDALVKGKIELKTATTDVETFGGYTEASVQVIKRANTAYLTTMFEAMGIEYARATELAVRAELKRVIDAQKLATDVLELPTAATVYDWLDLLVDGVELYDDRGYTLAGMLTSKDVFKRLMRLEDTNGNSLMHVSGQGVNRVGSIEVPTISGNLASVKFELLPGAEAGTASFYAQKGLTTWEEPGAPFRLQQQSAINLTEAFSLYGSMAVASQYENAIVPITFAAA</sequence>
<dbReference type="SUPFAM" id="SSF56563">
    <property type="entry name" value="Major capsid protein gp5"/>
    <property type="match status" value="1"/>
</dbReference>
<evidence type="ECO:0000256" key="3">
    <source>
        <dbReference type="ARBA" id="ARBA00022801"/>
    </source>
</evidence>
<evidence type="ECO:0000256" key="1">
    <source>
        <dbReference type="ARBA" id="ARBA00022612"/>
    </source>
</evidence>
<keyword evidence="3" id="KW-0378">Hydrolase</keyword>
<reference evidence="5 6" key="1">
    <citation type="journal article" date="2016" name="J. Biotechnol.">
        <title>First complete genome sequence of a species in the genus Microterricola, an extremophilic cold active enzyme producing bacterial strain ERGS5:02 isolated from Sikkim Himalaya.</title>
        <authorList>
            <person name="Himanshu"/>
            <person name="Swarnkar M.K."/>
            <person name="Singh D."/>
            <person name="Kumar R."/>
        </authorList>
    </citation>
    <scope>NUCLEOTIDE SEQUENCE [LARGE SCALE GENOMIC DNA]</scope>
    <source>
        <strain evidence="5 6">ERGS5:02</strain>
    </source>
</reference>
<organism evidence="5 6">
    <name type="scientific">Microterricola viridarii</name>
    <dbReference type="NCBI Taxonomy" id="412690"/>
    <lineage>
        <taxon>Bacteria</taxon>
        <taxon>Bacillati</taxon>
        <taxon>Actinomycetota</taxon>
        <taxon>Actinomycetes</taxon>
        <taxon>Micrococcales</taxon>
        <taxon>Microbacteriaceae</taxon>
        <taxon>Microterricola</taxon>
    </lineage>
</organism>
<name>A0A0X8E2Q0_9MICO</name>
<feature type="domain" description="Prohead serine protease" evidence="4">
    <location>
        <begin position="5"/>
        <end position="114"/>
    </location>
</feature>
<evidence type="ECO:0000259" key="4">
    <source>
        <dbReference type="Pfam" id="PF04586"/>
    </source>
</evidence>
<dbReference type="Pfam" id="PF04586">
    <property type="entry name" value="Peptidase_S78"/>
    <property type="match status" value="1"/>
</dbReference>
<dbReference type="Proteomes" id="UP000058305">
    <property type="component" value="Chromosome"/>
</dbReference>
<keyword evidence="6" id="KW-1185">Reference proteome</keyword>
<reference evidence="6" key="2">
    <citation type="submission" date="2016-01" db="EMBL/GenBank/DDBJ databases">
        <title>First complete genome sequence of a species in the genus Microterricola, an extremophilic cold active enzyme producing strain ERGS5:02 isolated from Sikkim Himalaya.</title>
        <authorList>
            <person name="Kumar R."/>
            <person name="Singh D."/>
            <person name="Swarnkar M.K."/>
        </authorList>
    </citation>
    <scope>NUCLEOTIDE SEQUENCE [LARGE SCALE GENOMIC DNA]</scope>
    <source>
        <strain evidence="6">ERGS5:02</strain>
    </source>
</reference>
<protein>
    <recommendedName>
        <fullName evidence="4">Prohead serine protease domain-containing protein</fullName>
    </recommendedName>
</protein>
<keyword evidence="1" id="KW-1188">Viral release from host cell</keyword>
<accession>A0A0X8E2Q0</accession>
<dbReference type="InterPro" id="IPR054613">
    <property type="entry name" value="Peptidase_S78_dom"/>
</dbReference>
<gene>
    <name evidence="5" type="ORF">AWU67_04570</name>
</gene>
<evidence type="ECO:0000313" key="5">
    <source>
        <dbReference type="EMBL" id="AMB58243.1"/>
    </source>
</evidence>